<organism evidence="2 3">
    <name type="scientific">Tenebrio molitor</name>
    <name type="common">Yellow mealworm beetle</name>
    <dbReference type="NCBI Taxonomy" id="7067"/>
    <lineage>
        <taxon>Eukaryota</taxon>
        <taxon>Metazoa</taxon>
        <taxon>Ecdysozoa</taxon>
        <taxon>Arthropoda</taxon>
        <taxon>Hexapoda</taxon>
        <taxon>Insecta</taxon>
        <taxon>Pterygota</taxon>
        <taxon>Neoptera</taxon>
        <taxon>Endopterygota</taxon>
        <taxon>Coleoptera</taxon>
        <taxon>Polyphaga</taxon>
        <taxon>Cucujiformia</taxon>
        <taxon>Tenebrionidae</taxon>
        <taxon>Tenebrio</taxon>
    </lineage>
</organism>
<gene>
    <name evidence="2" type="ORF">GEV33_006698</name>
</gene>
<protein>
    <submittedName>
        <fullName evidence="2">Uncharacterized protein</fullName>
    </submittedName>
</protein>
<evidence type="ECO:0000256" key="1">
    <source>
        <dbReference type="SAM" id="MobiDB-lite"/>
    </source>
</evidence>
<feature type="region of interest" description="Disordered" evidence="1">
    <location>
        <begin position="60"/>
        <end position="91"/>
    </location>
</feature>
<comment type="caution">
    <text evidence="2">The sequence shown here is derived from an EMBL/GenBank/DDBJ whole genome shotgun (WGS) entry which is preliminary data.</text>
</comment>
<feature type="region of interest" description="Disordered" evidence="1">
    <location>
        <begin position="104"/>
        <end position="174"/>
    </location>
</feature>
<reference evidence="2" key="1">
    <citation type="journal article" date="2020" name="J Insects Food Feed">
        <title>The yellow mealworm (Tenebrio molitor) genome: a resource for the emerging insects as food and feed industry.</title>
        <authorList>
            <person name="Eriksson T."/>
            <person name="Andere A."/>
            <person name="Kelstrup H."/>
            <person name="Emery V."/>
            <person name="Picard C."/>
        </authorList>
    </citation>
    <scope>NUCLEOTIDE SEQUENCE</scope>
    <source>
        <strain evidence="2">Stoneville</strain>
        <tissue evidence="2">Whole head</tissue>
    </source>
</reference>
<feature type="compositionally biased region" description="Basic residues" evidence="1">
    <location>
        <begin position="125"/>
        <end position="136"/>
    </location>
</feature>
<evidence type="ECO:0000313" key="2">
    <source>
        <dbReference type="EMBL" id="KAH0816093.1"/>
    </source>
</evidence>
<feature type="compositionally biased region" description="Basic and acidic residues" evidence="1">
    <location>
        <begin position="161"/>
        <end position="174"/>
    </location>
</feature>
<dbReference type="EMBL" id="JABDTM020022090">
    <property type="protein sequence ID" value="KAH0816093.1"/>
    <property type="molecule type" value="Genomic_DNA"/>
</dbReference>
<feature type="region of interest" description="Disordered" evidence="1">
    <location>
        <begin position="218"/>
        <end position="242"/>
    </location>
</feature>
<accession>A0A8J6HM62</accession>
<keyword evidence="3" id="KW-1185">Reference proteome</keyword>
<dbReference type="AlphaFoldDB" id="A0A8J6HM62"/>
<dbReference type="Proteomes" id="UP000719412">
    <property type="component" value="Unassembled WGS sequence"/>
</dbReference>
<proteinExistence type="predicted"/>
<sequence>MVSSLEQNTFIVMSYYRNGTLQNGDKRRDVISLPKNCWGLERWRYPTRPLGGPAAVEAVADSAGDEKKKARKSGNSTDPLERVRQKKEENAIKVTYDGKTVTYSVGVRSGNSDRVGVPKGTLSSTKRRTTQLKGTKRPTPSIIDENRRSRPSPGVSGDEESSVKEGEKKNVQGREGEGNLWSWCLKKRERAKVRDLTNPTVCSYRPAEIVRIRARFELPLQLGPNEKKTKKNRQGKPKEKAR</sequence>
<reference evidence="2" key="2">
    <citation type="submission" date="2021-08" db="EMBL/GenBank/DDBJ databases">
        <authorList>
            <person name="Eriksson T."/>
        </authorList>
    </citation>
    <scope>NUCLEOTIDE SEQUENCE</scope>
    <source>
        <strain evidence="2">Stoneville</strain>
        <tissue evidence="2">Whole head</tissue>
    </source>
</reference>
<feature type="compositionally biased region" description="Basic and acidic residues" evidence="1">
    <location>
        <begin position="79"/>
        <end position="91"/>
    </location>
</feature>
<name>A0A8J6HM62_TENMO</name>
<evidence type="ECO:0000313" key="3">
    <source>
        <dbReference type="Proteomes" id="UP000719412"/>
    </source>
</evidence>